<evidence type="ECO:0000259" key="2">
    <source>
        <dbReference type="SMART" id="SM00331"/>
    </source>
</evidence>
<sequence>MNPVHNYPSIGDKIESTLSCNVDATADRSSGSTHLARMRSFSTSQAMLPSQIRAIVQNLRMDSTLDRLHLFECSLDLSAPGKMLREAFDRSSVLPGVILTAGGEFKGMISRRRFLELMSRPYSIELFTRRPIEQLYSFIQSKILICPGQMPIVEAAMRCLERSPECLYEPLVVELAQGEYRLVDLQQLLVAQSHIHQLTTQLVKKRTVQLDRANAEITLLNQRLQAENLRLSAEIEVTHRLQTMLLPQPQELCQIPGLEISGFMEPAAEVGGDYYDVLTHHNGRALIGIGDVTGHGLESGVLMLMVQTAVRTLLEHDETDPAIFLDVLNRTIYKNVRRMNSDKNLSLALLEYDRGQLHLSGQHEEIVVVRANRSIERIDTLDLGFPLGLEERIDEWIDRKTIQLQMGDGVVLYTDGITEAQNDSGEFYGLERLCRNIGRVWNASARGIGQAVVEDWRAHVGGHKVYDDITLLVLKQIEEYGDRA</sequence>
<dbReference type="Proteomes" id="UP000621799">
    <property type="component" value="Unassembled WGS sequence"/>
</dbReference>
<accession>A0A928ZA03</accession>
<name>A0A928ZA03_9CYAN</name>
<dbReference type="EMBL" id="JADEXN010000318">
    <property type="protein sequence ID" value="MBE9042218.1"/>
    <property type="molecule type" value="Genomic_DNA"/>
</dbReference>
<keyword evidence="4" id="KW-1185">Reference proteome</keyword>
<dbReference type="Gene3D" id="3.60.40.10">
    <property type="entry name" value="PPM-type phosphatase domain"/>
    <property type="match status" value="1"/>
</dbReference>
<dbReference type="GO" id="GO:0016791">
    <property type="term" value="F:phosphatase activity"/>
    <property type="evidence" value="ECO:0007669"/>
    <property type="project" value="TreeGrafter"/>
</dbReference>
<comment type="caution">
    <text evidence="3">The sequence shown here is derived from an EMBL/GenBank/DDBJ whole genome shotgun (WGS) entry which is preliminary data.</text>
</comment>
<evidence type="ECO:0000256" key="1">
    <source>
        <dbReference type="ARBA" id="ARBA00022801"/>
    </source>
</evidence>
<proteinExistence type="predicted"/>
<dbReference type="PANTHER" id="PTHR43156">
    <property type="entry name" value="STAGE II SPORULATION PROTEIN E-RELATED"/>
    <property type="match status" value="1"/>
</dbReference>
<dbReference type="InterPro" id="IPR001932">
    <property type="entry name" value="PPM-type_phosphatase-like_dom"/>
</dbReference>
<organism evidence="3 4">
    <name type="scientific">Zarconia navalis LEGE 11467</name>
    <dbReference type="NCBI Taxonomy" id="1828826"/>
    <lineage>
        <taxon>Bacteria</taxon>
        <taxon>Bacillati</taxon>
        <taxon>Cyanobacteriota</taxon>
        <taxon>Cyanophyceae</taxon>
        <taxon>Oscillatoriophycideae</taxon>
        <taxon>Oscillatoriales</taxon>
        <taxon>Oscillatoriales incertae sedis</taxon>
        <taxon>Zarconia</taxon>
        <taxon>Zarconia navalis</taxon>
    </lineage>
</organism>
<dbReference type="PANTHER" id="PTHR43156:SF2">
    <property type="entry name" value="STAGE II SPORULATION PROTEIN E"/>
    <property type="match status" value="1"/>
</dbReference>
<gene>
    <name evidence="3" type="ORF">IQ235_15675</name>
</gene>
<evidence type="ECO:0000313" key="3">
    <source>
        <dbReference type="EMBL" id="MBE9042218.1"/>
    </source>
</evidence>
<dbReference type="Pfam" id="PF07228">
    <property type="entry name" value="SpoIIE"/>
    <property type="match status" value="1"/>
</dbReference>
<keyword evidence="1" id="KW-0378">Hydrolase</keyword>
<dbReference type="SMART" id="SM00331">
    <property type="entry name" value="PP2C_SIG"/>
    <property type="match status" value="1"/>
</dbReference>
<dbReference type="InterPro" id="IPR036457">
    <property type="entry name" value="PPM-type-like_dom_sf"/>
</dbReference>
<reference evidence="3" key="1">
    <citation type="submission" date="2020-10" db="EMBL/GenBank/DDBJ databases">
        <authorList>
            <person name="Castelo-Branco R."/>
            <person name="Eusebio N."/>
            <person name="Adriana R."/>
            <person name="Vieira A."/>
            <person name="Brugerolle De Fraissinette N."/>
            <person name="Rezende De Castro R."/>
            <person name="Schneider M.P."/>
            <person name="Vasconcelos V."/>
            <person name="Leao P.N."/>
        </authorList>
    </citation>
    <scope>NUCLEOTIDE SEQUENCE</scope>
    <source>
        <strain evidence="3">LEGE 11467</strain>
    </source>
</reference>
<dbReference type="AlphaFoldDB" id="A0A928ZA03"/>
<protein>
    <submittedName>
        <fullName evidence="3">SpoIIE family protein phosphatase</fullName>
    </submittedName>
</protein>
<dbReference type="InterPro" id="IPR052016">
    <property type="entry name" value="Bact_Sigma-Reg"/>
</dbReference>
<feature type="domain" description="PPM-type phosphatase" evidence="2">
    <location>
        <begin position="255"/>
        <end position="476"/>
    </location>
</feature>
<evidence type="ECO:0000313" key="4">
    <source>
        <dbReference type="Proteomes" id="UP000621799"/>
    </source>
</evidence>